<organism evidence="2 3">
    <name type="scientific">Pantoea allii</name>
    <dbReference type="NCBI Taxonomy" id="574096"/>
    <lineage>
        <taxon>Bacteria</taxon>
        <taxon>Pseudomonadati</taxon>
        <taxon>Pseudomonadota</taxon>
        <taxon>Gammaproteobacteria</taxon>
        <taxon>Enterobacterales</taxon>
        <taxon>Erwiniaceae</taxon>
        <taxon>Pantoea</taxon>
    </lineage>
</organism>
<dbReference type="AlphaFoldDB" id="A0A2V2BNI3"/>
<gene>
    <name evidence="2" type="ORF">C7431_101465</name>
</gene>
<evidence type="ECO:0000313" key="3">
    <source>
        <dbReference type="Proteomes" id="UP000245981"/>
    </source>
</evidence>
<dbReference type="STRING" id="574096.HA38_21785"/>
<proteinExistence type="predicted"/>
<accession>A0A2V2BNI3</accession>
<comment type="caution">
    <text evidence="2">The sequence shown here is derived from an EMBL/GenBank/DDBJ whole genome shotgun (WGS) entry which is preliminary data.</text>
</comment>
<keyword evidence="1" id="KW-0732">Signal</keyword>
<evidence type="ECO:0000313" key="2">
    <source>
        <dbReference type="EMBL" id="PWL00653.1"/>
    </source>
</evidence>
<dbReference type="Proteomes" id="UP000245981">
    <property type="component" value="Unassembled WGS sequence"/>
</dbReference>
<protein>
    <submittedName>
        <fullName evidence="2">Uncharacterized protein</fullName>
    </submittedName>
</protein>
<evidence type="ECO:0000256" key="1">
    <source>
        <dbReference type="SAM" id="SignalP"/>
    </source>
</evidence>
<dbReference type="EMBL" id="QGHF01000001">
    <property type="protein sequence ID" value="PWL00653.1"/>
    <property type="molecule type" value="Genomic_DNA"/>
</dbReference>
<dbReference type="OrthoDB" id="7583619at2"/>
<feature type="signal peptide" evidence="1">
    <location>
        <begin position="1"/>
        <end position="18"/>
    </location>
</feature>
<feature type="chain" id="PRO_5016173406" evidence="1">
    <location>
        <begin position="19"/>
        <end position="127"/>
    </location>
</feature>
<reference evidence="2 3" key="1">
    <citation type="submission" date="2018-05" db="EMBL/GenBank/DDBJ databases">
        <title>Genomic Encyclopedia of Type Strains, Phase IV (KMG-V): Genome sequencing to study the core and pangenomes of soil and plant-associated prokaryotes.</title>
        <authorList>
            <person name="Whitman W."/>
        </authorList>
    </citation>
    <scope>NUCLEOTIDE SEQUENCE [LARGE SCALE GENOMIC DNA]</scope>
    <source>
        <strain evidence="2 3">PNA 200-10</strain>
    </source>
</reference>
<name>A0A2V2BNI3_9GAMM</name>
<sequence length="127" mass="13745">MRLELAVLLFTGSTAALAAAPADDAWHTYMAELTRQCPSKHLEWLAPADIRDALDDYKSHMNTDLQHAMTASEHHRCQGVSAGATCDNSGDLDIAQKNGLVPSVAASFCHRFVRCSKQSDCDSQSAP</sequence>